<dbReference type="InterPro" id="IPR041800">
    <property type="entry name" value="ASCC2_CUE"/>
</dbReference>
<dbReference type="InterPro" id="IPR009060">
    <property type="entry name" value="UBA-like_sf"/>
</dbReference>
<dbReference type="CDD" id="cd14364">
    <property type="entry name" value="CUE_ASCC2"/>
    <property type="match status" value="1"/>
</dbReference>
<dbReference type="Pfam" id="PF02845">
    <property type="entry name" value="CUE"/>
    <property type="match status" value="1"/>
</dbReference>
<sequence length="526" mass="57825">MAHSQLPPFAPFPISSWRQNLPSDDWVTCQVAWATLCSAYLQLPEPELKAQLSRDSSATEFLTTFAQEDIHQKRTGPLLATLSSDHPSFEASLLALKKSLTRDLESGVRGQPRVLEATLSRLNHLLHASPDAASVFLAGADFLDGLVVGYRLMDPPLRRTIVATAYLCLFGLIAGATPKFSMLSDQLYALKEHAETHRAGPLNANDSLISYYGAGILQESQLQHEKGSAPRKRRPDKGKAIAIDVGEEDRAEMHMHRMSQISQIQDLFPNLGTGFVAKLLDEYEEDTEAVIAHLLEESLPPHLANADRSEELSSPPQKQATPPPPQHPHPRRAPQHLRRRRARRALLATASKLHFGKRNPEQTADGLLEDRSSAPGKAAILSALAAFDSDDDERDDTYDADDVGGTVDPLAGAEADADREVVEEALYRAYQANPRVFGREASARTGRDREALRRDTGMADEAIEGWAVMLERSPQLRQRLENKYTSFSGAQSEISSSAGARAMTPRLRATRRARARKMARGGGMVG</sequence>
<name>A0A9P1H439_9PEZI</name>
<feature type="compositionally biased region" description="Basic residues" evidence="1">
    <location>
        <begin position="328"/>
        <end position="344"/>
    </location>
</feature>
<dbReference type="SUPFAM" id="SSF46934">
    <property type="entry name" value="UBA-like"/>
    <property type="match status" value="1"/>
</dbReference>
<evidence type="ECO:0000256" key="1">
    <source>
        <dbReference type="SAM" id="MobiDB-lite"/>
    </source>
</evidence>
<proteinExistence type="predicted"/>
<evidence type="ECO:0000313" key="3">
    <source>
        <dbReference type="EMBL" id="CAI4215571.1"/>
    </source>
</evidence>
<dbReference type="OrthoDB" id="5577209at2759"/>
<organism evidence="3 4">
    <name type="scientific">Parascedosporium putredinis</name>
    <dbReference type="NCBI Taxonomy" id="1442378"/>
    <lineage>
        <taxon>Eukaryota</taxon>
        <taxon>Fungi</taxon>
        <taxon>Dikarya</taxon>
        <taxon>Ascomycota</taxon>
        <taxon>Pezizomycotina</taxon>
        <taxon>Sordariomycetes</taxon>
        <taxon>Hypocreomycetidae</taxon>
        <taxon>Microascales</taxon>
        <taxon>Microascaceae</taxon>
        <taxon>Parascedosporium</taxon>
    </lineage>
</organism>
<dbReference type="Proteomes" id="UP000838763">
    <property type="component" value="Unassembled WGS sequence"/>
</dbReference>
<protein>
    <recommendedName>
        <fullName evidence="2">CUE domain-containing protein</fullName>
    </recommendedName>
</protein>
<feature type="region of interest" description="Disordered" evidence="1">
    <location>
        <begin position="305"/>
        <end position="371"/>
    </location>
</feature>
<accession>A0A9P1H439</accession>
<keyword evidence="4" id="KW-1185">Reference proteome</keyword>
<dbReference type="GO" id="GO:0043130">
    <property type="term" value="F:ubiquitin binding"/>
    <property type="evidence" value="ECO:0007669"/>
    <property type="project" value="InterPro"/>
</dbReference>
<dbReference type="SMART" id="SM00546">
    <property type="entry name" value="CUE"/>
    <property type="match status" value="1"/>
</dbReference>
<evidence type="ECO:0000313" key="4">
    <source>
        <dbReference type="Proteomes" id="UP000838763"/>
    </source>
</evidence>
<dbReference type="AlphaFoldDB" id="A0A9P1H439"/>
<dbReference type="PANTHER" id="PTHR21494:SF0">
    <property type="entry name" value="ACTIVATING SIGNAL COINTEGRATOR 1 COMPLEX SUBUNIT 2"/>
    <property type="match status" value="1"/>
</dbReference>
<dbReference type="PROSITE" id="PS51140">
    <property type="entry name" value="CUE"/>
    <property type="match status" value="1"/>
</dbReference>
<dbReference type="Gene3D" id="1.10.8.10">
    <property type="entry name" value="DNA helicase RuvA subunit, C-terminal domain"/>
    <property type="match status" value="1"/>
</dbReference>
<evidence type="ECO:0000259" key="2">
    <source>
        <dbReference type="PROSITE" id="PS51140"/>
    </source>
</evidence>
<feature type="domain" description="CUE" evidence="2">
    <location>
        <begin position="256"/>
        <end position="299"/>
    </location>
</feature>
<gene>
    <name evidence="3" type="ORF">PPNO1_LOCUS5279</name>
</gene>
<dbReference type="EMBL" id="CALLCH030000012">
    <property type="protein sequence ID" value="CAI4215571.1"/>
    <property type="molecule type" value="Genomic_DNA"/>
</dbReference>
<dbReference type="InterPro" id="IPR003892">
    <property type="entry name" value="CUE"/>
</dbReference>
<dbReference type="InterPro" id="IPR052586">
    <property type="entry name" value="ASCC2"/>
</dbReference>
<reference evidence="3" key="1">
    <citation type="submission" date="2022-11" db="EMBL/GenBank/DDBJ databases">
        <authorList>
            <person name="Scott C."/>
            <person name="Bruce N."/>
        </authorList>
    </citation>
    <scope>NUCLEOTIDE SEQUENCE</scope>
</reference>
<dbReference type="PANTHER" id="PTHR21494">
    <property type="entry name" value="ACTIVATING SIGNAL COINTEGRATOR 1 COMPLEX SUBUNIT 2 ASC-1 COMPLEX SUBUNIT P100"/>
    <property type="match status" value="1"/>
</dbReference>
<comment type="caution">
    <text evidence="3">The sequence shown here is derived from an EMBL/GenBank/DDBJ whole genome shotgun (WGS) entry which is preliminary data.</text>
</comment>